<dbReference type="Gene3D" id="3.30.420.240">
    <property type="match status" value="1"/>
</dbReference>
<proteinExistence type="predicted"/>
<feature type="non-terminal residue" evidence="1">
    <location>
        <position position="1"/>
    </location>
</feature>
<organism evidence="1">
    <name type="scientific">marine sediment metagenome</name>
    <dbReference type="NCBI Taxonomy" id="412755"/>
    <lineage>
        <taxon>unclassified sequences</taxon>
        <taxon>metagenomes</taxon>
        <taxon>ecological metagenomes</taxon>
    </lineage>
</organism>
<protein>
    <recommendedName>
        <fullName evidence="2">Terminase large subunit gp17-like C-terminal domain-containing protein</fullName>
    </recommendedName>
</protein>
<sequence>QSFLDNLTARYGGTRLERQERFGELLLDIEGAILTHDMLDASRVASPPEMARVVVGVDPALKKKKKSDKTGINVSGRGIDGELYALADRSCKMSPDDWSLRVVQTCYEFDTRIVVAEDNVIGDAIETLIHAHDKAIRVIAKTSTKSKPKRAEPILAHYERSAKAARGETVTGTGAHIVGKQPALEDQLVQFTPLQWEGEGSPDEADAHVFAATELMLGRQASWADMAAINAA</sequence>
<accession>X0UH06</accession>
<dbReference type="EMBL" id="BARS01029477">
    <property type="protein sequence ID" value="GAG04974.1"/>
    <property type="molecule type" value="Genomic_DNA"/>
</dbReference>
<gene>
    <name evidence="1" type="ORF">S01H1_46069</name>
</gene>
<comment type="caution">
    <text evidence="1">The sequence shown here is derived from an EMBL/GenBank/DDBJ whole genome shotgun (WGS) entry which is preliminary data.</text>
</comment>
<evidence type="ECO:0008006" key="2">
    <source>
        <dbReference type="Google" id="ProtNLM"/>
    </source>
</evidence>
<evidence type="ECO:0000313" key="1">
    <source>
        <dbReference type="EMBL" id="GAG04974.1"/>
    </source>
</evidence>
<reference evidence="1" key="1">
    <citation type="journal article" date="2014" name="Front. Microbiol.">
        <title>High frequency of phylogenetically diverse reductive dehalogenase-homologous genes in deep subseafloor sedimentary metagenomes.</title>
        <authorList>
            <person name="Kawai M."/>
            <person name="Futagami T."/>
            <person name="Toyoda A."/>
            <person name="Takaki Y."/>
            <person name="Nishi S."/>
            <person name="Hori S."/>
            <person name="Arai W."/>
            <person name="Tsubouchi T."/>
            <person name="Morono Y."/>
            <person name="Uchiyama I."/>
            <person name="Ito T."/>
            <person name="Fujiyama A."/>
            <person name="Inagaki F."/>
            <person name="Takami H."/>
        </authorList>
    </citation>
    <scope>NUCLEOTIDE SEQUENCE</scope>
    <source>
        <strain evidence="1">Expedition CK06-06</strain>
    </source>
</reference>
<name>X0UH06_9ZZZZ</name>
<dbReference type="AlphaFoldDB" id="X0UH06"/>